<dbReference type="InterPro" id="IPR029034">
    <property type="entry name" value="Cystine-knot_cytokine"/>
</dbReference>
<dbReference type="SUPFAM" id="SSF57501">
    <property type="entry name" value="Cystine-knot cytokines"/>
    <property type="match status" value="1"/>
</dbReference>
<dbReference type="PROSITE" id="PS51362">
    <property type="entry name" value="TGF_BETA_2"/>
    <property type="match status" value="1"/>
</dbReference>
<gene>
    <name evidence="4" type="ORF">GSOID_T00024956001</name>
</gene>
<protein>
    <recommendedName>
        <fullName evidence="3">TGF-beta family profile domain-containing protein</fullName>
    </recommendedName>
</protein>
<dbReference type="GO" id="GO:0005576">
    <property type="term" value="C:extracellular region"/>
    <property type="evidence" value="ECO:0007669"/>
    <property type="project" value="UniProtKB-SubCell"/>
</dbReference>
<accession>E4YHE4</accession>
<feature type="domain" description="TGF-beta family profile" evidence="3">
    <location>
        <begin position="1"/>
        <end position="106"/>
    </location>
</feature>
<organism evidence="4">
    <name type="scientific">Oikopleura dioica</name>
    <name type="common">Tunicate</name>
    <dbReference type="NCBI Taxonomy" id="34765"/>
    <lineage>
        <taxon>Eukaryota</taxon>
        <taxon>Metazoa</taxon>
        <taxon>Chordata</taxon>
        <taxon>Tunicata</taxon>
        <taxon>Appendicularia</taxon>
        <taxon>Copelata</taxon>
        <taxon>Oikopleuridae</taxon>
        <taxon>Oikopleura</taxon>
    </lineage>
</organism>
<proteinExistence type="predicted"/>
<evidence type="ECO:0000256" key="2">
    <source>
        <dbReference type="ARBA" id="ARBA00022525"/>
    </source>
</evidence>
<comment type="subcellular location">
    <subcellularLocation>
        <location evidence="1">Secreted</location>
    </subcellularLocation>
</comment>
<dbReference type="GO" id="GO:0008083">
    <property type="term" value="F:growth factor activity"/>
    <property type="evidence" value="ECO:0007669"/>
    <property type="project" value="InterPro"/>
</dbReference>
<dbReference type="AlphaFoldDB" id="E4YHE4"/>
<evidence type="ECO:0000313" key="4">
    <source>
        <dbReference type="EMBL" id="CBY34918.1"/>
    </source>
</evidence>
<dbReference type="Proteomes" id="UP000011014">
    <property type="component" value="Unassembled WGS sequence"/>
</dbReference>
<evidence type="ECO:0000256" key="1">
    <source>
        <dbReference type="ARBA" id="ARBA00004613"/>
    </source>
</evidence>
<sequence length="112" mass="12749">MLLFGDDKNEIDHCDKPCQRADLFMSALELEDIFGGWRPLMAKDDELINIGTCSGYCQFSSRRLRHSEVPEFLNGCATISFSPLTIFKGDMIRIIDNMIVKNCGCQRVQYCS</sequence>
<name>E4YHE4_OIKDI</name>
<reference evidence="4" key="1">
    <citation type="journal article" date="2010" name="Science">
        <title>Plasticity of animal genome architecture unmasked by rapid evolution of a pelagic tunicate.</title>
        <authorList>
            <person name="Denoeud F."/>
            <person name="Henriet S."/>
            <person name="Mungpakdee S."/>
            <person name="Aury J.M."/>
            <person name="Da Silva C."/>
            <person name="Brinkmann H."/>
            <person name="Mikhaleva J."/>
            <person name="Olsen L.C."/>
            <person name="Jubin C."/>
            <person name="Canestro C."/>
            <person name="Bouquet J.M."/>
            <person name="Danks G."/>
            <person name="Poulain J."/>
            <person name="Campsteijn C."/>
            <person name="Adamski M."/>
            <person name="Cross I."/>
            <person name="Yadetie F."/>
            <person name="Muffato M."/>
            <person name="Louis A."/>
            <person name="Butcher S."/>
            <person name="Tsagkogeorga G."/>
            <person name="Konrad A."/>
            <person name="Singh S."/>
            <person name="Jensen M.F."/>
            <person name="Cong E.H."/>
            <person name="Eikeseth-Otteraa H."/>
            <person name="Noel B."/>
            <person name="Anthouard V."/>
            <person name="Porcel B.M."/>
            <person name="Kachouri-Lafond R."/>
            <person name="Nishino A."/>
            <person name="Ugolini M."/>
            <person name="Chourrout P."/>
            <person name="Nishida H."/>
            <person name="Aasland R."/>
            <person name="Huzurbazar S."/>
            <person name="Westhof E."/>
            <person name="Delsuc F."/>
            <person name="Lehrach H."/>
            <person name="Reinhardt R."/>
            <person name="Weissenbach J."/>
            <person name="Roy S.W."/>
            <person name="Artiguenave F."/>
            <person name="Postlethwait J.H."/>
            <person name="Manak J.R."/>
            <person name="Thompson E.M."/>
            <person name="Jaillon O."/>
            <person name="Du Pasquier L."/>
            <person name="Boudinot P."/>
            <person name="Liberles D.A."/>
            <person name="Volff J.N."/>
            <person name="Philippe H."/>
            <person name="Lenhard B."/>
            <person name="Roest Crollius H."/>
            <person name="Wincker P."/>
            <person name="Chourrout D."/>
        </authorList>
    </citation>
    <scope>NUCLEOTIDE SEQUENCE [LARGE SCALE GENOMIC DNA]</scope>
</reference>
<dbReference type="EMBL" id="FN654560">
    <property type="protein sequence ID" value="CBY34918.1"/>
    <property type="molecule type" value="Genomic_DNA"/>
</dbReference>
<keyword evidence="2" id="KW-0964">Secreted</keyword>
<dbReference type="InterPro" id="IPR001839">
    <property type="entry name" value="TGF-b_C"/>
</dbReference>
<evidence type="ECO:0000259" key="3">
    <source>
        <dbReference type="PROSITE" id="PS51362"/>
    </source>
</evidence>